<feature type="region of interest" description="Disordered" evidence="1">
    <location>
        <begin position="265"/>
        <end position="344"/>
    </location>
</feature>
<gene>
    <name evidence="2" type="ORF">TTHERM_00471950</name>
</gene>
<feature type="compositionally biased region" description="Low complexity" evidence="1">
    <location>
        <begin position="36"/>
        <end position="54"/>
    </location>
</feature>
<feature type="compositionally biased region" description="Low complexity" evidence="1">
    <location>
        <begin position="141"/>
        <end position="168"/>
    </location>
</feature>
<feature type="compositionally biased region" description="Low complexity" evidence="1">
    <location>
        <begin position="275"/>
        <end position="291"/>
    </location>
</feature>
<name>I7M6L2_TETTS</name>
<dbReference type="Proteomes" id="UP000009168">
    <property type="component" value="Unassembled WGS sequence"/>
</dbReference>
<feature type="compositionally biased region" description="Polar residues" evidence="1">
    <location>
        <begin position="331"/>
        <end position="344"/>
    </location>
</feature>
<accession>I7M6L2</accession>
<feature type="compositionally biased region" description="Basic and acidic residues" evidence="1">
    <location>
        <begin position="130"/>
        <end position="140"/>
    </location>
</feature>
<sequence>MSRRDMIRCLQKLVNNDPFCVYRRSYLPQRVYRSFSTQNNPSQSSSANNNNQASCQGHESDCHNLNHHHNSLMNSFKERQKEILREFDDFHRDFFSQLPFRRYAHHDHFSRLDQLFNQEFNRIRKQIFEPHNEESTKTSENEQTNSKQCQQQEQTQASQQTTQAKESANNSTQRNTQEDKNLSSKDNFVDIDTFFESPRYISDVHKIFQEEQQRLHKMFEDFESSIHKRINENDPNVHSIKSYYKRTPEGEYREYYDSKNPEKNYKIERKFEKPTLSSTSTENKTTSTSTTAAQEKIKETTQQVENQQKTTQEATKQTQTEQQEATSTNQVNQQPKQMEGTINISPELNEKAKKLSLMLKKEYMECLELARVYPNKTVGQIIDLVIESESFNKTH</sequence>
<dbReference type="InParanoid" id="I7M6L2"/>
<feature type="region of interest" description="Disordered" evidence="1">
    <location>
        <begin position="36"/>
        <end position="62"/>
    </location>
</feature>
<dbReference type="EMBL" id="GG662622">
    <property type="protein sequence ID" value="EAR85416.3"/>
    <property type="molecule type" value="Genomic_DNA"/>
</dbReference>
<proteinExistence type="predicted"/>
<dbReference type="GeneID" id="7846307"/>
<protein>
    <submittedName>
        <fullName evidence="2">Uncharacterized protein</fullName>
    </submittedName>
</protein>
<dbReference type="KEGG" id="tet:TTHERM_00471950"/>
<evidence type="ECO:0000313" key="3">
    <source>
        <dbReference type="Proteomes" id="UP000009168"/>
    </source>
</evidence>
<feature type="compositionally biased region" description="Low complexity" evidence="1">
    <location>
        <begin position="305"/>
        <end position="330"/>
    </location>
</feature>
<organism evidence="2 3">
    <name type="scientific">Tetrahymena thermophila (strain SB210)</name>
    <dbReference type="NCBI Taxonomy" id="312017"/>
    <lineage>
        <taxon>Eukaryota</taxon>
        <taxon>Sar</taxon>
        <taxon>Alveolata</taxon>
        <taxon>Ciliophora</taxon>
        <taxon>Intramacronucleata</taxon>
        <taxon>Oligohymenophorea</taxon>
        <taxon>Hymenostomatida</taxon>
        <taxon>Tetrahymenina</taxon>
        <taxon>Tetrahymenidae</taxon>
        <taxon>Tetrahymena</taxon>
    </lineage>
</organism>
<keyword evidence="3" id="KW-1185">Reference proteome</keyword>
<dbReference type="HOGENOM" id="CLU_699251_0_0_1"/>
<dbReference type="RefSeq" id="XP_001033079.3">
    <property type="nucleotide sequence ID" value="XM_001033079.3"/>
</dbReference>
<reference evidence="3" key="1">
    <citation type="journal article" date="2006" name="PLoS Biol.">
        <title>Macronuclear genome sequence of the ciliate Tetrahymena thermophila, a model eukaryote.</title>
        <authorList>
            <person name="Eisen J.A."/>
            <person name="Coyne R.S."/>
            <person name="Wu M."/>
            <person name="Wu D."/>
            <person name="Thiagarajan M."/>
            <person name="Wortman J.R."/>
            <person name="Badger J.H."/>
            <person name="Ren Q."/>
            <person name="Amedeo P."/>
            <person name="Jones K.M."/>
            <person name="Tallon L.J."/>
            <person name="Delcher A.L."/>
            <person name="Salzberg S.L."/>
            <person name="Silva J.C."/>
            <person name="Haas B.J."/>
            <person name="Majoros W.H."/>
            <person name="Farzad M."/>
            <person name="Carlton J.M."/>
            <person name="Smith R.K. Jr."/>
            <person name="Garg J."/>
            <person name="Pearlman R.E."/>
            <person name="Karrer K.M."/>
            <person name="Sun L."/>
            <person name="Manning G."/>
            <person name="Elde N.C."/>
            <person name="Turkewitz A.P."/>
            <person name="Asai D.J."/>
            <person name="Wilkes D.E."/>
            <person name="Wang Y."/>
            <person name="Cai H."/>
            <person name="Collins K."/>
            <person name="Stewart B.A."/>
            <person name="Lee S.R."/>
            <person name="Wilamowska K."/>
            <person name="Weinberg Z."/>
            <person name="Ruzzo W.L."/>
            <person name="Wloga D."/>
            <person name="Gaertig J."/>
            <person name="Frankel J."/>
            <person name="Tsao C.-C."/>
            <person name="Gorovsky M.A."/>
            <person name="Keeling P.J."/>
            <person name="Waller R.F."/>
            <person name="Patron N.J."/>
            <person name="Cherry J.M."/>
            <person name="Stover N.A."/>
            <person name="Krieger C.J."/>
            <person name="del Toro C."/>
            <person name="Ryder H.F."/>
            <person name="Williamson S.C."/>
            <person name="Barbeau R.A."/>
            <person name="Hamilton E.P."/>
            <person name="Orias E."/>
        </authorList>
    </citation>
    <scope>NUCLEOTIDE SEQUENCE [LARGE SCALE GENOMIC DNA]</scope>
    <source>
        <strain evidence="3">SB210</strain>
    </source>
</reference>
<evidence type="ECO:0000313" key="2">
    <source>
        <dbReference type="EMBL" id="EAR85416.3"/>
    </source>
</evidence>
<dbReference type="AlphaFoldDB" id="I7M6L2"/>
<feature type="region of interest" description="Disordered" evidence="1">
    <location>
        <begin position="130"/>
        <end position="183"/>
    </location>
</feature>
<evidence type="ECO:0000256" key="1">
    <source>
        <dbReference type="SAM" id="MobiDB-lite"/>
    </source>
</evidence>